<dbReference type="InterPro" id="IPR013785">
    <property type="entry name" value="Aldolase_TIM"/>
</dbReference>
<sequence>GSIENMTCFPREVVCAVVEAVGPERVGCRIGPGSNCFDMKMANAIPTFTYLMFQLKTRQPKLAFLRVVEPRVIGMENRSERGIGAHEGNEFIRNLWAPKALISIGGY</sequence>
<reference evidence="2" key="1">
    <citation type="submission" date="2023-06" db="EMBL/GenBank/DDBJ databases">
        <authorList>
            <consortium name="Lawrence Berkeley National Laboratory"/>
            <person name="Ahrendt S."/>
            <person name="Sahu N."/>
            <person name="Indic B."/>
            <person name="Wong-Bajracharya J."/>
            <person name="Merenyi Z."/>
            <person name="Ke H.-M."/>
            <person name="Monk M."/>
            <person name="Kocsube S."/>
            <person name="Drula E."/>
            <person name="Lipzen A."/>
            <person name="Balint B."/>
            <person name="Henrissat B."/>
            <person name="Andreopoulos B."/>
            <person name="Martin F.M."/>
            <person name="Harder C.B."/>
            <person name="Rigling D."/>
            <person name="Ford K.L."/>
            <person name="Foster G.D."/>
            <person name="Pangilinan J."/>
            <person name="Papanicolaou A."/>
            <person name="Barry K."/>
            <person name="LaButti K."/>
            <person name="Viragh M."/>
            <person name="Koriabine M."/>
            <person name="Yan M."/>
            <person name="Riley R."/>
            <person name="Champramary S."/>
            <person name="Plett K.L."/>
            <person name="Tsai I.J."/>
            <person name="Slot J."/>
            <person name="Sipos G."/>
            <person name="Plett J."/>
            <person name="Nagy L.G."/>
            <person name="Grigoriev I.V."/>
        </authorList>
    </citation>
    <scope>NUCLEOTIDE SEQUENCE</scope>
    <source>
        <strain evidence="2">HWK02</strain>
    </source>
</reference>
<evidence type="ECO:0000313" key="3">
    <source>
        <dbReference type="Proteomes" id="UP001175228"/>
    </source>
</evidence>
<feature type="non-terminal residue" evidence="2">
    <location>
        <position position="1"/>
    </location>
</feature>
<dbReference type="PANTHER" id="PTHR22893">
    <property type="entry name" value="NADH OXIDOREDUCTASE-RELATED"/>
    <property type="match status" value="1"/>
</dbReference>
<feature type="non-terminal residue" evidence="2">
    <location>
        <position position="107"/>
    </location>
</feature>
<evidence type="ECO:0000313" key="2">
    <source>
        <dbReference type="EMBL" id="KAK0499241.1"/>
    </source>
</evidence>
<dbReference type="PANTHER" id="PTHR22893:SF91">
    <property type="entry name" value="NADPH DEHYDROGENASE 2-RELATED"/>
    <property type="match status" value="1"/>
</dbReference>
<protein>
    <recommendedName>
        <fullName evidence="1">NADH:flavin oxidoreductase/NADH oxidase N-terminal domain-containing protein</fullName>
    </recommendedName>
</protein>
<dbReference type="SUPFAM" id="SSF51395">
    <property type="entry name" value="FMN-linked oxidoreductases"/>
    <property type="match status" value="1"/>
</dbReference>
<proteinExistence type="predicted"/>
<dbReference type="Proteomes" id="UP001175228">
    <property type="component" value="Unassembled WGS sequence"/>
</dbReference>
<dbReference type="GO" id="GO:0010181">
    <property type="term" value="F:FMN binding"/>
    <property type="evidence" value="ECO:0007669"/>
    <property type="project" value="InterPro"/>
</dbReference>
<dbReference type="EMBL" id="JAUEPU010000010">
    <property type="protein sequence ID" value="KAK0499241.1"/>
    <property type="molecule type" value="Genomic_DNA"/>
</dbReference>
<dbReference type="Pfam" id="PF00724">
    <property type="entry name" value="Oxidored_FMN"/>
    <property type="match status" value="1"/>
</dbReference>
<comment type="caution">
    <text evidence="2">The sequence shown here is derived from an EMBL/GenBank/DDBJ whole genome shotgun (WGS) entry which is preliminary data.</text>
</comment>
<dbReference type="Gene3D" id="3.20.20.70">
    <property type="entry name" value="Aldolase class I"/>
    <property type="match status" value="1"/>
</dbReference>
<dbReference type="AlphaFoldDB" id="A0AA39TS95"/>
<gene>
    <name evidence="2" type="ORF">EDD18DRAFT_1036891</name>
</gene>
<accession>A0AA39TS95</accession>
<organism evidence="2 3">
    <name type="scientific">Armillaria luteobubalina</name>
    <dbReference type="NCBI Taxonomy" id="153913"/>
    <lineage>
        <taxon>Eukaryota</taxon>
        <taxon>Fungi</taxon>
        <taxon>Dikarya</taxon>
        <taxon>Basidiomycota</taxon>
        <taxon>Agaricomycotina</taxon>
        <taxon>Agaricomycetes</taxon>
        <taxon>Agaricomycetidae</taxon>
        <taxon>Agaricales</taxon>
        <taxon>Marasmiineae</taxon>
        <taxon>Physalacriaceae</taxon>
        <taxon>Armillaria</taxon>
    </lineage>
</organism>
<name>A0AA39TS95_9AGAR</name>
<dbReference type="InterPro" id="IPR045247">
    <property type="entry name" value="Oye-like"/>
</dbReference>
<dbReference type="InterPro" id="IPR001155">
    <property type="entry name" value="OxRdtase_FMN_N"/>
</dbReference>
<feature type="domain" description="NADH:flavin oxidoreductase/NADH oxidase N-terminal" evidence="1">
    <location>
        <begin position="1"/>
        <end position="107"/>
    </location>
</feature>
<dbReference type="GO" id="GO:0016491">
    <property type="term" value="F:oxidoreductase activity"/>
    <property type="evidence" value="ECO:0007669"/>
    <property type="project" value="InterPro"/>
</dbReference>
<evidence type="ECO:0000259" key="1">
    <source>
        <dbReference type="Pfam" id="PF00724"/>
    </source>
</evidence>
<keyword evidence="3" id="KW-1185">Reference proteome</keyword>